<accession>D5RTE7</accession>
<sequence length="152" mass="14718">MKRIQDPSAAAALPALPSLSGPTGYFTEGDPVGGVLATRVPAWWLNGVQEELAGVIEAAGFMPLANSNTQLLSAVRRIAQLQFAVLTSSGAVTVPLGKTQCLVLAWAGGGGGGGSNGSVSGGSGGGAGEFRAGLLTGLTPGATINATVGGGG</sequence>
<comment type="caution">
    <text evidence="2">The sequence shown here is derived from an EMBL/GenBank/DDBJ whole genome shotgun (WGS) entry which is preliminary data.</text>
</comment>
<organism evidence="2 3">
    <name type="scientific">Pseudoroseomonas cervicalis ATCC 49957</name>
    <dbReference type="NCBI Taxonomy" id="525371"/>
    <lineage>
        <taxon>Bacteria</taxon>
        <taxon>Pseudomonadati</taxon>
        <taxon>Pseudomonadota</taxon>
        <taxon>Alphaproteobacteria</taxon>
        <taxon>Acetobacterales</taxon>
        <taxon>Roseomonadaceae</taxon>
        <taxon>Roseomonas</taxon>
    </lineage>
</organism>
<gene>
    <name evidence="2" type="ORF">HMPREF0731_4359</name>
</gene>
<keyword evidence="3" id="KW-1185">Reference proteome</keyword>
<protein>
    <recommendedName>
        <fullName evidence="1">Glycine-rich domain-containing protein</fullName>
    </recommendedName>
</protein>
<dbReference type="Proteomes" id="UP000005324">
    <property type="component" value="Unassembled WGS sequence"/>
</dbReference>
<dbReference type="EMBL" id="ADVL01000791">
    <property type="protein sequence ID" value="EFH09378.1"/>
    <property type="molecule type" value="Genomic_DNA"/>
</dbReference>
<dbReference type="HOGENOM" id="CLU_1726252_0_0_5"/>
<reference evidence="2 3" key="1">
    <citation type="submission" date="2010-04" db="EMBL/GenBank/DDBJ databases">
        <authorList>
            <person name="Qin X."/>
            <person name="Bachman B."/>
            <person name="Battles P."/>
            <person name="Bell A."/>
            <person name="Bess C."/>
            <person name="Bickham C."/>
            <person name="Chaboub L."/>
            <person name="Chen D."/>
            <person name="Coyle M."/>
            <person name="Deiros D.R."/>
            <person name="Dinh H."/>
            <person name="Forbes L."/>
            <person name="Fowler G."/>
            <person name="Francisco L."/>
            <person name="Fu Q."/>
            <person name="Gubbala S."/>
            <person name="Hale W."/>
            <person name="Han Y."/>
            <person name="Hemphill L."/>
            <person name="Highlander S.K."/>
            <person name="Hirani K."/>
            <person name="Hogues M."/>
            <person name="Jackson L."/>
            <person name="Jakkamsetti A."/>
            <person name="Javaid M."/>
            <person name="Jiang H."/>
            <person name="Korchina V."/>
            <person name="Kovar C."/>
            <person name="Lara F."/>
            <person name="Lee S."/>
            <person name="Mata R."/>
            <person name="Mathew T."/>
            <person name="Moen C."/>
            <person name="Morales K."/>
            <person name="Munidasa M."/>
            <person name="Nazareth L."/>
            <person name="Ngo R."/>
            <person name="Nguyen L."/>
            <person name="Okwuonu G."/>
            <person name="Ongeri F."/>
            <person name="Patil S."/>
            <person name="Petrosino J."/>
            <person name="Pham C."/>
            <person name="Pham P."/>
            <person name="Pu L.-L."/>
            <person name="Puazo M."/>
            <person name="Raj R."/>
            <person name="Reid J."/>
            <person name="Rouhana J."/>
            <person name="Saada N."/>
            <person name="Shang Y."/>
            <person name="Simmons D."/>
            <person name="Thornton R."/>
            <person name="Warren J."/>
            <person name="Weissenberger G."/>
            <person name="Zhang J."/>
            <person name="Zhang L."/>
            <person name="Zhou C."/>
            <person name="Zhu D."/>
            <person name="Muzny D."/>
            <person name="Worley K."/>
            <person name="Gibbs R."/>
        </authorList>
    </citation>
    <scope>NUCLEOTIDE SEQUENCE [LARGE SCALE GENOMIC DNA]</scope>
    <source>
        <strain evidence="2 3">ATCC 49957</strain>
    </source>
</reference>
<dbReference type="AlphaFoldDB" id="D5RTE7"/>
<evidence type="ECO:0000313" key="3">
    <source>
        <dbReference type="Proteomes" id="UP000005324"/>
    </source>
</evidence>
<proteinExistence type="predicted"/>
<evidence type="ECO:0000259" key="1">
    <source>
        <dbReference type="Pfam" id="PF21722"/>
    </source>
</evidence>
<dbReference type="Pfam" id="PF21722">
    <property type="entry name" value="Gly_rich_2"/>
    <property type="match status" value="1"/>
</dbReference>
<evidence type="ECO:0000313" key="2">
    <source>
        <dbReference type="EMBL" id="EFH09378.1"/>
    </source>
</evidence>
<name>D5RTE7_9PROT</name>
<feature type="domain" description="Glycine-rich" evidence="1">
    <location>
        <begin position="88"/>
        <end position="152"/>
    </location>
</feature>
<dbReference type="InterPro" id="IPR049304">
    <property type="entry name" value="Gly_rich_dom"/>
</dbReference>
<feature type="non-terminal residue" evidence="2">
    <location>
        <position position="152"/>
    </location>
</feature>